<dbReference type="SUPFAM" id="SSF55729">
    <property type="entry name" value="Acyl-CoA N-acyltransferases (Nat)"/>
    <property type="match status" value="1"/>
</dbReference>
<dbReference type="PROSITE" id="PS51186">
    <property type="entry name" value="GNAT"/>
    <property type="match status" value="1"/>
</dbReference>
<dbReference type="AlphaFoldDB" id="A0A4R4EQU0"/>
<dbReference type="RefSeq" id="WP_132415611.1">
    <property type="nucleotide sequence ID" value="NZ_SKFG01000001.1"/>
</dbReference>
<dbReference type="OrthoDB" id="3216107at2"/>
<evidence type="ECO:0000313" key="2">
    <source>
        <dbReference type="EMBL" id="TCZ80875.1"/>
    </source>
</evidence>
<dbReference type="InterPro" id="IPR000182">
    <property type="entry name" value="GNAT_dom"/>
</dbReference>
<evidence type="ECO:0000313" key="3">
    <source>
        <dbReference type="Proteomes" id="UP000295418"/>
    </source>
</evidence>
<name>A0A4R4EQU0_9BACL</name>
<reference evidence="2 3" key="1">
    <citation type="submission" date="2019-03" db="EMBL/GenBank/DDBJ databases">
        <authorList>
            <person name="Kim M.K.M."/>
        </authorList>
    </citation>
    <scope>NUCLEOTIDE SEQUENCE [LARGE SCALE GENOMIC DNA]</scope>
    <source>
        <strain evidence="2 3">18JY21-1</strain>
    </source>
</reference>
<dbReference type="PANTHER" id="PTHR43233:SF1">
    <property type="entry name" value="FAMILY N-ACETYLTRANSFERASE, PUTATIVE (AFU_ORTHOLOGUE AFUA_6G03350)-RELATED"/>
    <property type="match status" value="1"/>
</dbReference>
<dbReference type="Pfam" id="PF13508">
    <property type="entry name" value="Acetyltransf_7"/>
    <property type="match status" value="1"/>
</dbReference>
<organism evidence="2 3">
    <name type="scientific">Paenibacillus albiflavus</name>
    <dbReference type="NCBI Taxonomy" id="2545760"/>
    <lineage>
        <taxon>Bacteria</taxon>
        <taxon>Bacillati</taxon>
        <taxon>Bacillota</taxon>
        <taxon>Bacilli</taxon>
        <taxon>Bacillales</taxon>
        <taxon>Paenibacillaceae</taxon>
        <taxon>Paenibacillus</taxon>
    </lineage>
</organism>
<dbReference type="Gene3D" id="3.40.630.30">
    <property type="match status" value="1"/>
</dbReference>
<dbReference type="CDD" id="cd04301">
    <property type="entry name" value="NAT_SF"/>
    <property type="match status" value="1"/>
</dbReference>
<feature type="domain" description="N-acetyltransferase" evidence="1">
    <location>
        <begin position="8"/>
        <end position="136"/>
    </location>
</feature>
<comment type="caution">
    <text evidence="2">The sequence shown here is derived from an EMBL/GenBank/DDBJ whole genome shotgun (WGS) entry which is preliminary data.</text>
</comment>
<evidence type="ECO:0000259" key="1">
    <source>
        <dbReference type="PROSITE" id="PS51186"/>
    </source>
</evidence>
<dbReference type="GO" id="GO:0016747">
    <property type="term" value="F:acyltransferase activity, transferring groups other than amino-acyl groups"/>
    <property type="evidence" value="ECO:0007669"/>
    <property type="project" value="InterPro"/>
</dbReference>
<protein>
    <submittedName>
        <fullName evidence="2">N-acetyltransferase</fullName>
    </submittedName>
</protein>
<accession>A0A4R4EQU0</accession>
<sequence>MEIKFNDFLISDNKALLDLKTIKDFLRRSYWANRRTEDNIERSIENSICYGVYHEGKQVGYARIITDHATMYYLCDVFIDEAYRGNGIGKKLLECITTSDDFRNLTGVLRTQDAQGLYQQFDFVTDSESFMVRKVK</sequence>
<dbReference type="InterPro" id="IPR016181">
    <property type="entry name" value="Acyl_CoA_acyltransferase"/>
</dbReference>
<dbReference type="EMBL" id="SKFG01000001">
    <property type="protein sequence ID" value="TCZ80875.1"/>
    <property type="molecule type" value="Genomic_DNA"/>
</dbReference>
<gene>
    <name evidence="2" type="ORF">E0485_00865</name>
</gene>
<proteinExistence type="predicted"/>
<dbReference type="Proteomes" id="UP000295418">
    <property type="component" value="Unassembled WGS sequence"/>
</dbReference>
<dbReference type="PANTHER" id="PTHR43233">
    <property type="entry name" value="FAMILY N-ACETYLTRANSFERASE, PUTATIVE (AFU_ORTHOLOGUE AFUA_6G03350)-RELATED"/>
    <property type="match status" value="1"/>
</dbReference>
<keyword evidence="2" id="KW-0808">Transferase</keyword>
<dbReference type="InterPro" id="IPR053144">
    <property type="entry name" value="Acetyltransferase_Butenolide"/>
</dbReference>
<keyword evidence="3" id="KW-1185">Reference proteome</keyword>